<feature type="signal peptide" evidence="1">
    <location>
        <begin position="1"/>
        <end position="28"/>
    </location>
</feature>
<dbReference type="Gene3D" id="3.90.840.10">
    <property type="entry name" value="Thiol-activated cytolysin superfamily/Thiol-activated cytolysin, alpha-beta domain"/>
    <property type="match status" value="1"/>
</dbReference>
<dbReference type="Pfam" id="PF01289">
    <property type="entry name" value="Thiol_cytolysin"/>
    <property type="match status" value="1"/>
</dbReference>
<accession>A0ABP9HNS7</accession>
<evidence type="ECO:0000313" key="2">
    <source>
        <dbReference type="EMBL" id="GAA4974583.1"/>
    </source>
</evidence>
<dbReference type="EMBL" id="BAABJK010000009">
    <property type="protein sequence ID" value="GAA4974583.1"/>
    <property type="molecule type" value="Genomic_DNA"/>
</dbReference>
<dbReference type="Gene3D" id="3.30.1040.20">
    <property type="match status" value="1"/>
</dbReference>
<organism evidence="2 3">
    <name type="scientific">Algibacter aquimarinus</name>
    <dbReference type="NCBI Taxonomy" id="1136748"/>
    <lineage>
        <taxon>Bacteria</taxon>
        <taxon>Pseudomonadati</taxon>
        <taxon>Bacteroidota</taxon>
        <taxon>Flavobacteriia</taxon>
        <taxon>Flavobacteriales</taxon>
        <taxon>Flavobacteriaceae</taxon>
        <taxon>Algibacter</taxon>
    </lineage>
</organism>
<keyword evidence="3" id="KW-1185">Reference proteome</keyword>
<evidence type="ECO:0008006" key="4">
    <source>
        <dbReference type="Google" id="ProtNLM"/>
    </source>
</evidence>
<feature type="chain" id="PRO_5046028469" description="Thiol-activated cytolysin" evidence="1">
    <location>
        <begin position="29"/>
        <end position="536"/>
    </location>
</feature>
<sequence length="536" mass="57883">MKTQLLTIKPTKLGAILCLILFTFLSCSTESTDDGGGEPPVSEDKLNEINNFLASLSSFSQADESGTTLIGEEAPERDTEDNTLECVVKNYKVAPGYSEMLLLDPTSDVIYPGAMLKGESIPTGEYIGINGGRAPITLSVSLENLNGKPSTIINNPRIDTVREGVKDMLQQGVTGSTAAKINFTTEEVYSQEHLSVALGASYSKGKNSVSASFDFSKTTKKYRYVVKYLQIYYTIDLTLPPNNNPGALFTDVPNLDSTSPVIVSSVKYGRMLLYSVETDSELTETNAAFSAAFNGGNAGGSGEYDTFWSSSIVKALVIGGSGGDAANVVSGPAGVFEYITSGGDYSAASPGLPLGYTLRYIKKDFPIAKVVLSSEYAIRSCDLAYPQFKITLLRISTIDTPGGTEGSHLEVHGNAKGRLNVGGSYVKSGGKDIEVSWSRSESGNLKIDKGSPHTVNDSETITLYRPNYETDYVYLSGSLKDKDAFGNDNLGSRTLKINLNDINKNRPSGKTYTHRLNFDEKADHEVRVYYDVLRVK</sequence>
<dbReference type="Gene3D" id="3.40.30.40">
    <property type="entry name" value="Perfringolysin"/>
    <property type="match status" value="1"/>
</dbReference>
<dbReference type="InterPro" id="IPR036359">
    <property type="entry name" value="Thiol_cytolysin_sf"/>
</dbReference>
<proteinExistence type="predicted"/>
<dbReference type="RefSeq" id="WP_345169650.1">
    <property type="nucleotide sequence ID" value="NZ_BAABJK010000009.1"/>
</dbReference>
<name>A0ABP9HNS7_9FLAO</name>
<gene>
    <name evidence="2" type="ORF">GCM10023315_26430</name>
</gene>
<dbReference type="PROSITE" id="PS51257">
    <property type="entry name" value="PROKAR_LIPOPROTEIN"/>
    <property type="match status" value="1"/>
</dbReference>
<reference evidence="3" key="1">
    <citation type="journal article" date="2019" name="Int. J. Syst. Evol. Microbiol.">
        <title>The Global Catalogue of Microorganisms (GCM) 10K type strain sequencing project: providing services to taxonomists for standard genome sequencing and annotation.</title>
        <authorList>
            <consortium name="The Broad Institute Genomics Platform"/>
            <consortium name="The Broad Institute Genome Sequencing Center for Infectious Disease"/>
            <person name="Wu L."/>
            <person name="Ma J."/>
        </authorList>
    </citation>
    <scope>NUCLEOTIDE SEQUENCE [LARGE SCALE GENOMIC DNA]</scope>
    <source>
        <strain evidence="3">JCM 18287</strain>
    </source>
</reference>
<dbReference type="InterPro" id="IPR036363">
    <property type="entry name" value="Thiol_cytolysin_ab_sf"/>
</dbReference>
<evidence type="ECO:0000256" key="1">
    <source>
        <dbReference type="SAM" id="SignalP"/>
    </source>
</evidence>
<keyword evidence="1" id="KW-0732">Signal</keyword>
<evidence type="ECO:0000313" key="3">
    <source>
        <dbReference type="Proteomes" id="UP001501692"/>
    </source>
</evidence>
<comment type="caution">
    <text evidence="2">The sequence shown here is derived from an EMBL/GenBank/DDBJ whole genome shotgun (WGS) entry which is preliminary data.</text>
</comment>
<dbReference type="InterPro" id="IPR001869">
    <property type="entry name" value="Thiol_cytolysin"/>
</dbReference>
<protein>
    <recommendedName>
        <fullName evidence="4">Thiol-activated cytolysin</fullName>
    </recommendedName>
</protein>
<dbReference type="Proteomes" id="UP001501692">
    <property type="component" value="Unassembled WGS sequence"/>
</dbReference>
<dbReference type="SUPFAM" id="SSF56978">
    <property type="entry name" value="Perfringolysin"/>
    <property type="match status" value="1"/>
</dbReference>